<evidence type="ECO:0000256" key="1">
    <source>
        <dbReference type="ARBA" id="ARBA00010790"/>
    </source>
</evidence>
<dbReference type="Gene3D" id="3.30.560.10">
    <property type="entry name" value="Glucose Oxidase, domain 3"/>
    <property type="match status" value="1"/>
</dbReference>
<feature type="signal peptide" evidence="4">
    <location>
        <begin position="1"/>
        <end position="17"/>
    </location>
</feature>
<evidence type="ECO:0000256" key="3">
    <source>
        <dbReference type="PIRSR" id="PIRSR000137-2"/>
    </source>
</evidence>
<feature type="domain" description="Glucose-methanol-choline oxidoreductase N-terminal" evidence="5">
    <location>
        <begin position="63"/>
        <end position="326"/>
    </location>
</feature>
<dbReference type="SUPFAM" id="SSF51905">
    <property type="entry name" value="FAD/NAD(P)-binding domain"/>
    <property type="match status" value="1"/>
</dbReference>
<keyword evidence="8" id="KW-1185">Reference proteome</keyword>
<dbReference type="PANTHER" id="PTHR11552:SF115">
    <property type="entry name" value="DEHYDROGENASE XPTC-RELATED"/>
    <property type="match status" value="1"/>
</dbReference>
<organism evidence="7 8">
    <name type="scientific">Didymella rabiei</name>
    <name type="common">Chickpea ascochyta blight fungus</name>
    <name type="synonym">Mycosphaerella rabiei</name>
    <dbReference type="NCBI Taxonomy" id="5454"/>
    <lineage>
        <taxon>Eukaryota</taxon>
        <taxon>Fungi</taxon>
        <taxon>Dikarya</taxon>
        <taxon>Ascomycota</taxon>
        <taxon>Pezizomycotina</taxon>
        <taxon>Dothideomycetes</taxon>
        <taxon>Pleosporomycetidae</taxon>
        <taxon>Pleosporales</taxon>
        <taxon>Pleosporineae</taxon>
        <taxon>Didymellaceae</taxon>
        <taxon>Ascochyta</taxon>
    </lineage>
</organism>
<name>A0A163BB62_DIDRA</name>
<dbReference type="PIRSF" id="PIRSF000137">
    <property type="entry name" value="Alcohol_oxidase"/>
    <property type="match status" value="1"/>
</dbReference>
<evidence type="ECO:0000256" key="2">
    <source>
        <dbReference type="PIRSR" id="PIRSR000137-1"/>
    </source>
</evidence>
<dbReference type="SUPFAM" id="SSF54373">
    <property type="entry name" value="FAD-linked reductases, C-terminal domain"/>
    <property type="match status" value="1"/>
</dbReference>
<dbReference type="Proteomes" id="UP000076837">
    <property type="component" value="Unassembled WGS sequence"/>
</dbReference>
<reference evidence="7 8" key="1">
    <citation type="journal article" date="2016" name="Sci. Rep.">
        <title>Draft genome sequencing and secretome analysis of fungal phytopathogen Ascochyta rabiei provides insight into the necrotrophic effector repertoire.</title>
        <authorList>
            <person name="Verma S."/>
            <person name="Gazara R.K."/>
            <person name="Nizam S."/>
            <person name="Parween S."/>
            <person name="Chattopadhyay D."/>
            <person name="Verma P.K."/>
        </authorList>
    </citation>
    <scope>NUCLEOTIDE SEQUENCE [LARGE SCALE GENOMIC DNA]</scope>
    <source>
        <strain evidence="7 8">ArDII</strain>
    </source>
</reference>
<feature type="active site" description="Proton donor" evidence="2">
    <location>
        <position position="539"/>
    </location>
</feature>
<comment type="caution">
    <text evidence="7">The sequence shown here is derived from an EMBL/GenBank/DDBJ whole genome shotgun (WGS) entry which is preliminary data.</text>
</comment>
<dbReference type="GO" id="GO:0050660">
    <property type="term" value="F:flavin adenine dinucleotide binding"/>
    <property type="evidence" value="ECO:0007669"/>
    <property type="project" value="InterPro"/>
</dbReference>
<keyword evidence="3" id="KW-0274">FAD</keyword>
<protein>
    <submittedName>
        <fullName evidence="7">Choline dehydrogenase</fullName>
    </submittedName>
</protein>
<comment type="similarity">
    <text evidence="1">Belongs to the GMC oxidoreductase family.</text>
</comment>
<dbReference type="InterPro" id="IPR007867">
    <property type="entry name" value="GMC_OxRtase_C"/>
</dbReference>
<dbReference type="InterPro" id="IPR036188">
    <property type="entry name" value="FAD/NAD-bd_sf"/>
</dbReference>
<proteinExistence type="inferred from homology"/>
<feature type="binding site" evidence="3">
    <location>
        <position position="110"/>
    </location>
    <ligand>
        <name>FAD</name>
        <dbReference type="ChEBI" id="CHEBI:57692"/>
    </ligand>
</feature>
<dbReference type="InterPro" id="IPR000172">
    <property type="entry name" value="GMC_OxRdtase_N"/>
</dbReference>
<gene>
    <name evidence="7" type="ORF">ST47_g7193</name>
</gene>
<evidence type="ECO:0000256" key="4">
    <source>
        <dbReference type="SAM" id="SignalP"/>
    </source>
</evidence>
<evidence type="ECO:0000313" key="7">
    <source>
        <dbReference type="EMBL" id="KZM21667.1"/>
    </source>
</evidence>
<accession>A0A163BB62</accession>
<keyword evidence="4" id="KW-0732">Signal</keyword>
<dbReference type="GO" id="GO:0044550">
    <property type="term" value="P:secondary metabolite biosynthetic process"/>
    <property type="evidence" value="ECO:0007669"/>
    <property type="project" value="TreeGrafter"/>
</dbReference>
<sequence length="603" mass="66314">MFTHWLWILAVLTNVNSLPTQWRSATVKRGVTDLDKQYDYVVGTAGTTVADRLSEDGTNTVLMIEFGSLALDDSFMPPWNVPAPEFLYNLTSVPQPNVNNRTFPVINGRVVGGASAVNGQLHNRGSRHDYENWSKFAGNEGWDWDSIFPYFKRSSTFHEPTQEMKDFGMTYDLGAWGNSTPIHAAFPPYQYPGQRIQWKGWVEKEGVVVQKEHANGDAHGVFWVPTAMNPETGYNRSFAGIGHWLEVNFEQVEGLQKAVSVVVQPRYGDNTTFLVKAEREVILSAAATRTPQLLQLSGIGPHDVLQGAGVDVVVDLPGVGWNLQDHSFSMSQYNFTKDIWPNPAQINTNASFRNEAIAEYKENNTGPYAAYIVCSGIFLPGPAFLGNLTTSLVQQVEVQDPSEYLPADTPPELVAGYAAQKSILLDSFLSNTSAILEHLFQGSPRGTAILLKPFSRGTIRLNATDPLGPPIVDYRLLSNPIDLQLHIRMQQYLRHHFATSPALAPLGPVELDPGPNLPSDTDVEDWLIKQDKLYASNAHQVGTAAMMPRELGGVVDGELRVYGTKGLRVVDCSIIPLIPGAHTMATAYAIGEKAADLIKAANK</sequence>
<feature type="active site" description="Proton acceptor" evidence="2">
    <location>
        <position position="582"/>
    </location>
</feature>
<feature type="chain" id="PRO_5007841879" evidence="4">
    <location>
        <begin position="18"/>
        <end position="603"/>
    </location>
</feature>
<evidence type="ECO:0000259" key="5">
    <source>
        <dbReference type="Pfam" id="PF00732"/>
    </source>
</evidence>
<dbReference type="PANTHER" id="PTHR11552">
    <property type="entry name" value="GLUCOSE-METHANOL-CHOLINE GMC OXIDOREDUCTASE"/>
    <property type="match status" value="1"/>
</dbReference>
<dbReference type="GO" id="GO:0016614">
    <property type="term" value="F:oxidoreductase activity, acting on CH-OH group of donors"/>
    <property type="evidence" value="ECO:0007669"/>
    <property type="project" value="InterPro"/>
</dbReference>
<dbReference type="AlphaFoldDB" id="A0A163BB62"/>
<dbReference type="Pfam" id="PF05199">
    <property type="entry name" value="GMC_oxred_C"/>
    <property type="match status" value="1"/>
</dbReference>
<dbReference type="InterPro" id="IPR012132">
    <property type="entry name" value="GMC_OxRdtase"/>
</dbReference>
<evidence type="ECO:0000313" key="8">
    <source>
        <dbReference type="Proteomes" id="UP000076837"/>
    </source>
</evidence>
<dbReference type="Pfam" id="PF00732">
    <property type="entry name" value="GMC_oxred_N"/>
    <property type="match status" value="1"/>
</dbReference>
<dbReference type="STRING" id="5454.A0A163BB62"/>
<dbReference type="EMBL" id="JYNV01000241">
    <property type="protein sequence ID" value="KZM21667.1"/>
    <property type="molecule type" value="Genomic_DNA"/>
</dbReference>
<keyword evidence="3" id="KW-0285">Flavoprotein</keyword>
<comment type="cofactor">
    <cofactor evidence="3">
        <name>FAD</name>
        <dbReference type="ChEBI" id="CHEBI:57692"/>
    </cofactor>
</comment>
<evidence type="ECO:0000259" key="6">
    <source>
        <dbReference type="Pfam" id="PF05199"/>
    </source>
</evidence>
<feature type="domain" description="Glucose-methanol-choline oxidoreductase C-terminal" evidence="6">
    <location>
        <begin position="453"/>
        <end position="591"/>
    </location>
</feature>
<dbReference type="Gene3D" id="3.50.50.60">
    <property type="entry name" value="FAD/NAD(P)-binding domain"/>
    <property type="match status" value="1"/>
</dbReference>